<organism evidence="7 9">
    <name type="scientific">Mus musculus</name>
    <name type="common">Mouse</name>
    <dbReference type="NCBI Taxonomy" id="10090"/>
    <lineage>
        <taxon>Eukaryota</taxon>
        <taxon>Metazoa</taxon>
        <taxon>Chordata</taxon>
        <taxon>Craniata</taxon>
        <taxon>Vertebrata</taxon>
        <taxon>Euteleostomi</taxon>
        <taxon>Mammalia</taxon>
        <taxon>Eutheria</taxon>
        <taxon>Euarchontoglires</taxon>
        <taxon>Glires</taxon>
        <taxon>Rodentia</taxon>
        <taxon>Myomorpha</taxon>
        <taxon>Muroidea</taxon>
        <taxon>Muridae</taxon>
        <taxon>Murinae</taxon>
        <taxon>Mus</taxon>
        <taxon>Mus</taxon>
    </lineage>
</organism>
<dbReference type="GO" id="GO:0005634">
    <property type="term" value="C:nucleus"/>
    <property type="evidence" value="ECO:0007669"/>
    <property type="project" value="UniProtKB-SubCell"/>
</dbReference>
<dbReference type="ProteomicsDB" id="359464"/>
<dbReference type="GeneTree" id="ENSGT00940000156942"/>
<keyword evidence="3 5" id="KW-0156">Chromatin regulator</keyword>
<keyword evidence="2" id="KW-0597">Phosphoprotein</keyword>
<evidence type="ECO:0000256" key="2">
    <source>
        <dbReference type="ARBA" id="ARBA00022553"/>
    </source>
</evidence>
<sequence>MARLTKRRQADTKAIQHLWAAIEIIRNQKQIANIDRITKTGKQKLMTGIVLNAICLERC</sequence>
<keyword evidence="10 11" id="KW-1267">Proteomics identification</keyword>
<evidence type="ECO:0000256" key="5">
    <source>
        <dbReference type="PROSITE-ProRule" id="PRU01358"/>
    </source>
</evidence>
<dbReference type="GO" id="GO:0006325">
    <property type="term" value="P:chromatin organization"/>
    <property type="evidence" value="ECO:0007669"/>
    <property type="project" value="UniProtKB-KW"/>
</dbReference>
<dbReference type="AGR" id="MGI:1913755"/>
<evidence type="ECO:0000256" key="1">
    <source>
        <dbReference type="ARBA" id="ARBA00004123"/>
    </source>
</evidence>
<dbReference type="GO" id="GO:0003677">
    <property type="term" value="F:DNA binding"/>
    <property type="evidence" value="ECO:0007669"/>
    <property type="project" value="InterPro"/>
</dbReference>
<reference evidence="7 9" key="1">
    <citation type="journal article" date="2009" name="PLoS Biol.">
        <title>Lineage-specific biology revealed by a finished genome assembly of the mouse.</title>
        <authorList>
            <consortium name="Mouse Genome Sequencing Consortium"/>
            <person name="Church D.M."/>
            <person name="Goodstadt L."/>
            <person name="Hillier L.W."/>
            <person name="Zody M.C."/>
            <person name="Goldstein S."/>
            <person name="She X."/>
            <person name="Bult C.J."/>
            <person name="Agarwala R."/>
            <person name="Cherry J.L."/>
            <person name="DiCuccio M."/>
            <person name="Hlavina W."/>
            <person name="Kapustin Y."/>
            <person name="Meric P."/>
            <person name="Maglott D."/>
            <person name="Birtle Z."/>
            <person name="Marques A.C."/>
            <person name="Graves T."/>
            <person name="Zhou S."/>
            <person name="Teague B."/>
            <person name="Potamousis K."/>
            <person name="Churas C."/>
            <person name="Place M."/>
            <person name="Herschleb J."/>
            <person name="Runnheim R."/>
            <person name="Forrest D."/>
            <person name="Amos-Landgraf J."/>
            <person name="Schwartz D.C."/>
            <person name="Cheng Z."/>
            <person name="Lindblad-Toh K."/>
            <person name="Eichler E.E."/>
            <person name="Ponting C.P."/>
        </authorList>
    </citation>
    <scope>NUCLEOTIDE SEQUENCE [LARGE SCALE GENOMIC DNA]</scope>
    <source>
        <strain evidence="7 9">C57BL/6J</strain>
    </source>
</reference>
<dbReference type="Ensembl" id="ENSMUST00000222358.2">
    <property type="protein sequence ID" value="ENSMUSP00000152106.2"/>
    <property type="gene ID" value="ENSMUSG00000021156.18"/>
</dbReference>
<dbReference type="Bgee" id="ENSMUSG00000021156">
    <property type="expression patterns" value="Expressed in ciliary body and 266 other cell types or tissues"/>
</dbReference>
<feature type="domain" description="SAMD1-like winged helix (WH)" evidence="6">
    <location>
        <begin position="6"/>
        <end position="59"/>
    </location>
</feature>
<evidence type="ECO:0000256" key="3">
    <source>
        <dbReference type="ARBA" id="ARBA00022853"/>
    </source>
</evidence>
<name>A0A1Y7VLC0_MOUSE</name>
<dbReference type="Proteomes" id="UP000000589">
    <property type="component" value="Chromosome 13"/>
</dbReference>
<dbReference type="GO" id="GO:0045892">
    <property type="term" value="P:negative regulation of DNA-templated transcription"/>
    <property type="evidence" value="ECO:0007669"/>
    <property type="project" value="UniProtKB-UniRule"/>
</dbReference>
<protein>
    <submittedName>
        <fullName evidence="7">Zinc finger, MYND domain containing 11</fullName>
    </submittedName>
</protein>
<reference evidence="7 9" key="2">
    <citation type="journal article" date="2011" name="PLoS Biol.">
        <title>Modernizing reference genome assemblies.</title>
        <authorList>
            <person name="Church D.M."/>
            <person name="Schneider V.A."/>
            <person name="Graves T."/>
            <person name="Auger K."/>
            <person name="Cunningham F."/>
            <person name="Bouk N."/>
            <person name="Chen H.C."/>
            <person name="Agarwala R."/>
            <person name="McLaren W.M."/>
            <person name="Ritchie G.R."/>
            <person name="Albracht D."/>
            <person name="Kremitzki M."/>
            <person name="Rock S."/>
            <person name="Kotkiewicz H."/>
            <person name="Kremitzki C."/>
            <person name="Wollam A."/>
            <person name="Trani L."/>
            <person name="Fulton L."/>
            <person name="Fulton R."/>
            <person name="Matthews L."/>
            <person name="Whitehead S."/>
            <person name="Chow W."/>
            <person name="Torrance J."/>
            <person name="Dunn M."/>
            <person name="Harden G."/>
            <person name="Threadgold G."/>
            <person name="Wood J."/>
            <person name="Collins J."/>
            <person name="Heath P."/>
            <person name="Griffiths G."/>
            <person name="Pelan S."/>
            <person name="Grafham D."/>
            <person name="Eichler E.E."/>
            <person name="Weinstock G."/>
            <person name="Mardis E.R."/>
            <person name="Wilson R.K."/>
            <person name="Howe K."/>
            <person name="Flicek P."/>
            <person name="Hubbard T."/>
        </authorList>
    </citation>
    <scope>NUCLEOTIDE SEQUENCE [LARGE SCALE GENOMIC DNA]</scope>
    <source>
        <strain evidence="7 9">C57BL/6J</strain>
    </source>
</reference>
<evidence type="ECO:0000313" key="9">
    <source>
        <dbReference type="Proteomes" id="UP000000589"/>
    </source>
</evidence>
<dbReference type="InterPro" id="IPR048589">
    <property type="entry name" value="SAMD1-like_WH"/>
</dbReference>
<dbReference type="MGI" id="MGI:1913755">
    <property type="gene designation" value="Zmynd11"/>
</dbReference>
<dbReference type="PROSITE" id="PS52014">
    <property type="entry name" value="SAMD1_WH"/>
    <property type="match status" value="1"/>
</dbReference>
<keyword evidence="9" id="KW-1185">Reference proteome</keyword>
<keyword evidence="4 5" id="KW-0539">Nucleus</keyword>
<evidence type="ECO:0000259" key="6">
    <source>
        <dbReference type="PROSITE" id="PS52014"/>
    </source>
</evidence>
<reference evidence="7" key="3">
    <citation type="submission" date="2025-08" db="UniProtKB">
        <authorList>
            <consortium name="Ensembl"/>
        </authorList>
    </citation>
    <scope>IDENTIFICATION</scope>
    <source>
        <strain evidence="7">C57BL/6J</strain>
    </source>
</reference>
<dbReference type="SMR" id="A0A1Y7VLC0"/>
<accession>A0A1Y7VLC0</accession>
<dbReference type="ExpressionAtlas" id="A0A1Y7VLC0">
    <property type="expression patterns" value="baseline and differential"/>
</dbReference>
<dbReference type="Antibodypedia" id="9245">
    <property type="antibodies" value="246 antibodies from 30 providers"/>
</dbReference>
<gene>
    <name evidence="7 8" type="primary">Zmynd11</name>
</gene>
<evidence type="ECO:0000256" key="4">
    <source>
        <dbReference type="ARBA" id="ARBA00023242"/>
    </source>
</evidence>
<proteinExistence type="evidence at protein level"/>
<dbReference type="AlphaFoldDB" id="A0A1Y7VLC0"/>
<reference evidence="7" key="4">
    <citation type="submission" date="2025-09" db="UniProtKB">
        <authorList>
            <consortium name="Ensembl"/>
        </authorList>
    </citation>
    <scope>IDENTIFICATION</scope>
    <source>
        <strain evidence="7">C57BL/6J</strain>
    </source>
</reference>
<evidence type="ECO:0007829" key="10">
    <source>
        <dbReference type="PeptideAtlas" id="A0A1Y7VLC0"/>
    </source>
</evidence>
<evidence type="ECO:0000313" key="8">
    <source>
        <dbReference type="MGI" id="MGI:1913755"/>
    </source>
</evidence>
<evidence type="ECO:0000313" key="7">
    <source>
        <dbReference type="Ensembl" id="ENSMUSP00000152106.2"/>
    </source>
</evidence>
<comment type="subcellular location">
    <subcellularLocation>
        <location evidence="1">Nucleus</location>
    </subcellularLocation>
</comment>
<dbReference type="VEuPathDB" id="HostDB:ENSMUSG00000021156"/>
<evidence type="ECO:0007829" key="11">
    <source>
        <dbReference type="ProteomicsDB" id="A0A1Y7VLC0"/>
    </source>
</evidence>